<evidence type="ECO:0000256" key="4">
    <source>
        <dbReference type="ARBA" id="ARBA00023163"/>
    </source>
</evidence>
<dbReference type="InterPro" id="IPR005119">
    <property type="entry name" value="LysR_subst-bd"/>
</dbReference>
<keyword evidence="3 6" id="KW-0238">DNA-binding</keyword>
<reference evidence="6" key="1">
    <citation type="submission" date="2023-07" db="EMBL/GenBank/DDBJ databases">
        <title>Sorghum-associated microbial communities from plants grown in Nebraska, USA.</title>
        <authorList>
            <person name="Schachtman D."/>
        </authorList>
    </citation>
    <scope>NUCLEOTIDE SEQUENCE</scope>
    <source>
        <strain evidence="6">3432</strain>
    </source>
</reference>
<protein>
    <submittedName>
        <fullName evidence="6">DNA-binding transcriptional LysR family regulator</fullName>
    </submittedName>
</protein>
<dbReference type="GO" id="GO:0006351">
    <property type="term" value="P:DNA-templated transcription"/>
    <property type="evidence" value="ECO:0007669"/>
    <property type="project" value="TreeGrafter"/>
</dbReference>
<evidence type="ECO:0000313" key="7">
    <source>
        <dbReference type="Proteomes" id="UP001252613"/>
    </source>
</evidence>
<dbReference type="Proteomes" id="UP001252613">
    <property type="component" value="Unassembled WGS sequence"/>
</dbReference>
<dbReference type="InterPro" id="IPR058163">
    <property type="entry name" value="LysR-type_TF_proteobact-type"/>
</dbReference>
<proteinExistence type="inferred from homology"/>
<keyword evidence="2" id="KW-0805">Transcription regulation</keyword>
<evidence type="ECO:0000256" key="3">
    <source>
        <dbReference type="ARBA" id="ARBA00023125"/>
    </source>
</evidence>
<dbReference type="CDD" id="cd08474">
    <property type="entry name" value="PBP2_CrgA_like_5"/>
    <property type="match status" value="1"/>
</dbReference>
<dbReference type="SUPFAM" id="SSF46785">
    <property type="entry name" value="Winged helix' DNA-binding domain"/>
    <property type="match status" value="1"/>
</dbReference>
<dbReference type="FunFam" id="1.10.10.10:FF:000001">
    <property type="entry name" value="LysR family transcriptional regulator"/>
    <property type="match status" value="1"/>
</dbReference>
<dbReference type="PANTHER" id="PTHR30537:SF1">
    <property type="entry name" value="HTH-TYPE TRANSCRIPTIONAL REGULATOR PGRR"/>
    <property type="match status" value="1"/>
</dbReference>
<dbReference type="Pfam" id="PF03466">
    <property type="entry name" value="LysR_substrate"/>
    <property type="match status" value="1"/>
</dbReference>
<dbReference type="Gene3D" id="1.10.10.10">
    <property type="entry name" value="Winged helix-like DNA-binding domain superfamily/Winged helix DNA-binding domain"/>
    <property type="match status" value="1"/>
</dbReference>
<dbReference type="AlphaFoldDB" id="A0AAW8M7P2"/>
<comment type="similarity">
    <text evidence="1">Belongs to the LysR transcriptional regulatory family.</text>
</comment>
<dbReference type="PANTHER" id="PTHR30537">
    <property type="entry name" value="HTH-TYPE TRANSCRIPTIONAL REGULATOR"/>
    <property type="match status" value="1"/>
</dbReference>
<organism evidence="6 7">
    <name type="scientific">Pseudomonas brassicacearum</name>
    <dbReference type="NCBI Taxonomy" id="930166"/>
    <lineage>
        <taxon>Bacteria</taxon>
        <taxon>Pseudomonadati</taxon>
        <taxon>Pseudomonadota</taxon>
        <taxon>Gammaproteobacteria</taxon>
        <taxon>Pseudomonadales</taxon>
        <taxon>Pseudomonadaceae</taxon>
        <taxon>Pseudomonas</taxon>
    </lineage>
</organism>
<feature type="domain" description="HTH lysR-type" evidence="5">
    <location>
        <begin position="4"/>
        <end position="61"/>
    </location>
</feature>
<name>A0AAW8M7P2_9PSED</name>
<dbReference type="RefSeq" id="WP_310358647.1">
    <property type="nucleotide sequence ID" value="NZ_JAVDVC010000003.1"/>
</dbReference>
<dbReference type="InterPro" id="IPR000847">
    <property type="entry name" value="LysR_HTH_N"/>
</dbReference>
<dbReference type="InterPro" id="IPR036388">
    <property type="entry name" value="WH-like_DNA-bd_sf"/>
</dbReference>
<gene>
    <name evidence="6" type="ORF">J2W43_001674</name>
</gene>
<dbReference type="InterPro" id="IPR036390">
    <property type="entry name" value="WH_DNA-bd_sf"/>
</dbReference>
<evidence type="ECO:0000256" key="2">
    <source>
        <dbReference type="ARBA" id="ARBA00023015"/>
    </source>
</evidence>
<dbReference type="GO" id="GO:0003700">
    <property type="term" value="F:DNA-binding transcription factor activity"/>
    <property type="evidence" value="ECO:0007669"/>
    <property type="project" value="InterPro"/>
</dbReference>
<evidence type="ECO:0000313" key="6">
    <source>
        <dbReference type="EMBL" id="MDR6957693.1"/>
    </source>
</evidence>
<dbReference type="Gene3D" id="3.40.190.290">
    <property type="match status" value="1"/>
</dbReference>
<evidence type="ECO:0000259" key="5">
    <source>
        <dbReference type="PROSITE" id="PS50931"/>
    </source>
</evidence>
<dbReference type="EMBL" id="JAVDVC010000003">
    <property type="protein sequence ID" value="MDR6957693.1"/>
    <property type="molecule type" value="Genomic_DNA"/>
</dbReference>
<dbReference type="PROSITE" id="PS50931">
    <property type="entry name" value="HTH_LYSR"/>
    <property type="match status" value="1"/>
</dbReference>
<sequence>MNHPDLSELDAFAAVARHRSFRKAADERGVSASALSHAMRTLEARLGVRLLNRTTRSVTPTEAGQQLLATLAPTLHQVADALAQLTSMQEVPAGKLRLNVARPAARILFAHVLAPFVARYPRIQLELVTDDGLADIVDGGFDAGVRFGESLAGDMIAVPVGAPQAFVTVAAETYLAAKGIANVPRDLLDHACIARRFPSGKLYAWEYQADGQPIRLSVTGPLILEDDALMIQAAKDGAGIAYVYEELARDAIRNGQLREILTDWKAPPSRFFLYYSSRRHVPSALKALIEFIRADDFRSQYA</sequence>
<accession>A0AAW8M7P2</accession>
<dbReference type="SUPFAM" id="SSF53850">
    <property type="entry name" value="Periplasmic binding protein-like II"/>
    <property type="match status" value="1"/>
</dbReference>
<evidence type="ECO:0000256" key="1">
    <source>
        <dbReference type="ARBA" id="ARBA00009437"/>
    </source>
</evidence>
<keyword evidence="4" id="KW-0804">Transcription</keyword>
<dbReference type="GO" id="GO:0043565">
    <property type="term" value="F:sequence-specific DNA binding"/>
    <property type="evidence" value="ECO:0007669"/>
    <property type="project" value="TreeGrafter"/>
</dbReference>
<dbReference type="Pfam" id="PF00126">
    <property type="entry name" value="HTH_1"/>
    <property type="match status" value="1"/>
</dbReference>
<comment type="caution">
    <text evidence="6">The sequence shown here is derived from an EMBL/GenBank/DDBJ whole genome shotgun (WGS) entry which is preliminary data.</text>
</comment>